<evidence type="ECO:0000256" key="1">
    <source>
        <dbReference type="ARBA" id="ARBA00022801"/>
    </source>
</evidence>
<dbReference type="Gene3D" id="3.40.50.850">
    <property type="entry name" value="Isochorismatase-like"/>
    <property type="match status" value="1"/>
</dbReference>
<evidence type="ECO:0000313" key="3">
    <source>
        <dbReference type="EMBL" id="QCI12439.1"/>
    </source>
</evidence>
<dbReference type="RefSeq" id="WP_136914596.1">
    <property type="nucleotide sequence ID" value="NZ_CP039371.1"/>
</dbReference>
<dbReference type="Pfam" id="PF00857">
    <property type="entry name" value="Isochorismatase"/>
    <property type="match status" value="1"/>
</dbReference>
<dbReference type="InterPro" id="IPR000868">
    <property type="entry name" value="Isochorismatase-like_dom"/>
</dbReference>
<proteinExistence type="predicted"/>
<accession>A0A4D6X941</accession>
<dbReference type="PANTHER" id="PTHR43540:SF1">
    <property type="entry name" value="ISOCHORISMATASE HYDROLASE"/>
    <property type="match status" value="1"/>
</dbReference>
<dbReference type="GO" id="GO:0016787">
    <property type="term" value="F:hydrolase activity"/>
    <property type="evidence" value="ECO:0007669"/>
    <property type="project" value="UniProtKB-KW"/>
</dbReference>
<evidence type="ECO:0000259" key="2">
    <source>
        <dbReference type="Pfam" id="PF00857"/>
    </source>
</evidence>
<name>A0A4D6X941_PSEPU</name>
<dbReference type="EMBL" id="CP039371">
    <property type="protein sequence ID" value="QCI12439.1"/>
    <property type="molecule type" value="Genomic_DNA"/>
</dbReference>
<dbReference type="CDD" id="cd00431">
    <property type="entry name" value="cysteine_hydrolases"/>
    <property type="match status" value="1"/>
</dbReference>
<feature type="domain" description="Isochorismatase-like" evidence="2">
    <location>
        <begin position="6"/>
        <end position="191"/>
    </location>
</feature>
<keyword evidence="1 3" id="KW-0378">Hydrolase</keyword>
<dbReference type="AlphaFoldDB" id="A0A4D6X941"/>
<dbReference type="InterPro" id="IPR036380">
    <property type="entry name" value="Isochorismatase-like_sf"/>
</dbReference>
<dbReference type="Proteomes" id="UP000298551">
    <property type="component" value="Chromosome"/>
</dbReference>
<dbReference type="InterPro" id="IPR050272">
    <property type="entry name" value="Isochorismatase-like_hydrls"/>
</dbReference>
<sequence>MPAPVVIALHYQNDVLHPDGKIRVGLGAEDSARSSLLDAAGRLLGGARARRWPIIHVRVAFRPDYADLLQNAPILRNVAAIGAVQEGSWGAEFFSDLAPLANSDELSVTHQRINAFYGSPLEQLVHKFRAQRLLIAGVATHSVVESTVRHAVDCGFEVTVAADACACADAAAHTASLASMALIARVCDVDQALQWEDAA</sequence>
<protein>
    <submittedName>
        <fullName evidence="3">Cysteine hydrolase</fullName>
    </submittedName>
</protein>
<organism evidence="3 4">
    <name type="scientific">Pseudomonas putida</name>
    <name type="common">Arthrobacter siderocapsulatus</name>
    <dbReference type="NCBI Taxonomy" id="303"/>
    <lineage>
        <taxon>Bacteria</taxon>
        <taxon>Pseudomonadati</taxon>
        <taxon>Pseudomonadota</taxon>
        <taxon>Gammaproteobacteria</taxon>
        <taxon>Pseudomonadales</taxon>
        <taxon>Pseudomonadaceae</taxon>
        <taxon>Pseudomonas</taxon>
    </lineage>
</organism>
<evidence type="ECO:0000313" key="4">
    <source>
        <dbReference type="Proteomes" id="UP000298551"/>
    </source>
</evidence>
<gene>
    <name evidence="3" type="ORF">E6B08_14170</name>
</gene>
<dbReference type="SUPFAM" id="SSF52499">
    <property type="entry name" value="Isochorismatase-like hydrolases"/>
    <property type="match status" value="1"/>
</dbReference>
<dbReference type="OrthoDB" id="5294192at2"/>
<reference evidence="4" key="1">
    <citation type="submission" date="2019-04" db="EMBL/GenBank/DDBJ databases">
        <title>Genome sequence of Pseudomonas putida 1290, an auxin catabolizing strain.</title>
        <authorList>
            <person name="Laird T.S."/>
            <person name="Leveau J.H.J."/>
        </authorList>
    </citation>
    <scope>NUCLEOTIDE SEQUENCE [LARGE SCALE GENOMIC DNA]</scope>
    <source>
        <strain evidence="4">1290</strain>
    </source>
</reference>
<dbReference type="PANTHER" id="PTHR43540">
    <property type="entry name" value="PEROXYUREIDOACRYLATE/UREIDOACRYLATE AMIDOHYDROLASE-RELATED"/>
    <property type="match status" value="1"/>
</dbReference>